<evidence type="ECO:0000256" key="5">
    <source>
        <dbReference type="ARBA" id="ARBA00022519"/>
    </source>
</evidence>
<sequence>MSIKRDTDSRGRGITANAVVIISALITFFTACSGGEPKQPLKKEVVPVVVGSVIKKTVPVEIFATGNIEADNTVMVKAQIGGELSKVYFKEGQDVNKGDLIFLIDPRSYEDLIKQAEANLAKDTAQMENAQTEVRRYAELWGKGFVSKEQYDLVRTNANALEASVRANKALLENARLQLSYCYIHSPITGRTGSLLVDQGNLIKANADNPMVIINQIQPINVTFSVPEQYLPKIKKYIATKKLKVEAFTPQEEKSPVEGVLTFIDNTVDISTGTIKLKGTFANKEKRLWPGQFVNVVLTLSIQPDAVVVPSRAIKTGQAGEYVFVVKNDLTVESRPVKVDRTMNGEAVIQNGLAPGEKIVTDGQLRLIPGVKVVIKNNNGKTQGK</sequence>
<keyword evidence="5" id="KW-0997">Cell inner membrane</keyword>
<dbReference type="PANTHER" id="PTHR30469">
    <property type="entry name" value="MULTIDRUG RESISTANCE PROTEIN MDTA"/>
    <property type="match status" value="1"/>
</dbReference>
<feature type="domain" description="Multidrug resistance protein MdtA-like alpha-helical hairpin" evidence="8">
    <location>
        <begin position="114"/>
        <end position="181"/>
    </location>
</feature>
<evidence type="ECO:0000259" key="8">
    <source>
        <dbReference type="Pfam" id="PF25876"/>
    </source>
</evidence>
<dbReference type="InterPro" id="IPR058626">
    <property type="entry name" value="MdtA-like_b-barrel"/>
</dbReference>
<dbReference type="Gene3D" id="1.10.287.470">
    <property type="entry name" value="Helix hairpin bin"/>
    <property type="match status" value="1"/>
</dbReference>
<dbReference type="Pfam" id="PF25876">
    <property type="entry name" value="HH_MFP_RND"/>
    <property type="match status" value="1"/>
</dbReference>
<comment type="similarity">
    <text evidence="2">Belongs to the membrane fusion protein (MFP) (TC 8.A.1) family.</text>
</comment>
<evidence type="ECO:0000259" key="10">
    <source>
        <dbReference type="Pfam" id="PF25944"/>
    </source>
</evidence>
<accession>A0A1F7RYW6</accession>
<dbReference type="InterPro" id="IPR058627">
    <property type="entry name" value="MdtA-like_C"/>
</dbReference>
<dbReference type="Proteomes" id="UP000178435">
    <property type="component" value="Unassembled WGS sequence"/>
</dbReference>
<name>A0A1F7RYW6_9BACT</name>
<evidence type="ECO:0000256" key="6">
    <source>
        <dbReference type="ARBA" id="ARBA00023136"/>
    </source>
</evidence>
<dbReference type="FunFam" id="2.40.420.20:FF:000001">
    <property type="entry name" value="Efflux RND transporter periplasmic adaptor subunit"/>
    <property type="match status" value="1"/>
</dbReference>
<protein>
    <submittedName>
        <fullName evidence="12">Uncharacterized protein</fullName>
    </submittedName>
</protein>
<dbReference type="PANTHER" id="PTHR30469:SF36">
    <property type="entry name" value="BLL3903 PROTEIN"/>
    <property type="match status" value="1"/>
</dbReference>
<dbReference type="AlphaFoldDB" id="A0A1F7RYW6"/>
<dbReference type="Gene3D" id="2.40.30.170">
    <property type="match status" value="1"/>
</dbReference>
<dbReference type="EMBL" id="MGDF01000036">
    <property type="protein sequence ID" value="OGL46739.1"/>
    <property type="molecule type" value="Genomic_DNA"/>
</dbReference>
<dbReference type="GO" id="GO:1990281">
    <property type="term" value="C:efflux pump complex"/>
    <property type="evidence" value="ECO:0007669"/>
    <property type="project" value="TreeGrafter"/>
</dbReference>
<evidence type="ECO:0000256" key="3">
    <source>
        <dbReference type="ARBA" id="ARBA00022448"/>
    </source>
</evidence>
<evidence type="ECO:0000256" key="4">
    <source>
        <dbReference type="ARBA" id="ARBA00022475"/>
    </source>
</evidence>
<dbReference type="GO" id="GO:0030313">
    <property type="term" value="C:cell envelope"/>
    <property type="evidence" value="ECO:0007669"/>
    <property type="project" value="UniProtKB-SubCell"/>
</dbReference>
<evidence type="ECO:0000313" key="13">
    <source>
        <dbReference type="Proteomes" id="UP000178435"/>
    </source>
</evidence>
<dbReference type="InterPro" id="IPR058625">
    <property type="entry name" value="MdtA-like_BSH"/>
</dbReference>
<reference evidence="12 13" key="1">
    <citation type="journal article" date="2016" name="Nat. Commun.">
        <title>Thousands of microbial genomes shed light on interconnected biogeochemical processes in an aquifer system.</title>
        <authorList>
            <person name="Anantharaman K."/>
            <person name="Brown C.T."/>
            <person name="Hug L.A."/>
            <person name="Sharon I."/>
            <person name="Castelle C.J."/>
            <person name="Probst A.J."/>
            <person name="Thomas B.C."/>
            <person name="Singh A."/>
            <person name="Wilkins M.J."/>
            <person name="Karaoz U."/>
            <person name="Brodie E.L."/>
            <person name="Williams K.H."/>
            <person name="Hubbard S.S."/>
            <person name="Banfield J.F."/>
        </authorList>
    </citation>
    <scope>NUCLEOTIDE SEQUENCE [LARGE SCALE GENOMIC DNA]</scope>
</reference>
<comment type="caution">
    <text evidence="12">The sequence shown here is derived from an EMBL/GenBank/DDBJ whole genome shotgun (WGS) entry which is preliminary data.</text>
</comment>
<evidence type="ECO:0000259" key="9">
    <source>
        <dbReference type="Pfam" id="PF25917"/>
    </source>
</evidence>
<evidence type="ECO:0000256" key="1">
    <source>
        <dbReference type="ARBA" id="ARBA00004236"/>
    </source>
</evidence>
<evidence type="ECO:0000259" key="11">
    <source>
        <dbReference type="Pfam" id="PF25967"/>
    </source>
</evidence>
<dbReference type="InterPro" id="IPR006143">
    <property type="entry name" value="RND_pump_MFP"/>
</dbReference>
<dbReference type="Pfam" id="PF25917">
    <property type="entry name" value="BSH_RND"/>
    <property type="match status" value="1"/>
</dbReference>
<feature type="domain" description="Multidrug resistance protein MdtA-like C-terminal permuted SH3" evidence="11">
    <location>
        <begin position="305"/>
        <end position="363"/>
    </location>
</feature>
<dbReference type="GO" id="GO:0015562">
    <property type="term" value="F:efflux transmembrane transporter activity"/>
    <property type="evidence" value="ECO:0007669"/>
    <property type="project" value="TreeGrafter"/>
</dbReference>
<evidence type="ECO:0000256" key="2">
    <source>
        <dbReference type="ARBA" id="ARBA00009477"/>
    </source>
</evidence>
<gene>
    <name evidence="12" type="ORF">A2149_03415</name>
</gene>
<dbReference type="SUPFAM" id="SSF111369">
    <property type="entry name" value="HlyD-like secretion proteins"/>
    <property type="match status" value="1"/>
</dbReference>
<feature type="coiled-coil region" evidence="7">
    <location>
        <begin position="113"/>
        <end position="140"/>
    </location>
</feature>
<keyword evidence="4" id="KW-1003">Cell membrane</keyword>
<keyword evidence="7" id="KW-0175">Coiled coil</keyword>
<dbReference type="InterPro" id="IPR058624">
    <property type="entry name" value="MdtA-like_HH"/>
</dbReference>
<dbReference type="Pfam" id="PF25967">
    <property type="entry name" value="RND-MFP_C"/>
    <property type="match status" value="1"/>
</dbReference>
<proteinExistence type="inferred from homology"/>
<keyword evidence="3" id="KW-0813">Transport</keyword>
<feature type="domain" description="Multidrug resistance protein MdtA-like beta-barrel" evidence="10">
    <location>
        <begin position="219"/>
        <end position="299"/>
    </location>
</feature>
<feature type="domain" description="Multidrug resistance protein MdtA-like barrel-sandwich hybrid" evidence="9">
    <location>
        <begin position="72"/>
        <end position="214"/>
    </location>
</feature>
<dbReference type="Gene3D" id="2.40.420.20">
    <property type="match status" value="1"/>
</dbReference>
<dbReference type="Pfam" id="PF25944">
    <property type="entry name" value="Beta-barrel_RND"/>
    <property type="match status" value="1"/>
</dbReference>
<comment type="subcellular location">
    <subcellularLocation>
        <location evidence="1">Cell membrane</location>
    </subcellularLocation>
</comment>
<evidence type="ECO:0000313" key="12">
    <source>
        <dbReference type="EMBL" id="OGL46739.1"/>
    </source>
</evidence>
<dbReference type="Gene3D" id="2.40.50.100">
    <property type="match status" value="1"/>
</dbReference>
<keyword evidence="6" id="KW-0472">Membrane</keyword>
<evidence type="ECO:0000256" key="7">
    <source>
        <dbReference type="SAM" id="Coils"/>
    </source>
</evidence>
<dbReference type="NCBIfam" id="TIGR01730">
    <property type="entry name" value="RND_mfp"/>
    <property type="match status" value="1"/>
</dbReference>
<organism evidence="12 13">
    <name type="scientific">Candidatus Schekmanbacteria bacterium RBG_16_38_11</name>
    <dbReference type="NCBI Taxonomy" id="1817880"/>
    <lineage>
        <taxon>Bacteria</taxon>
        <taxon>Candidatus Schekmaniibacteriota</taxon>
    </lineage>
</organism>
<dbReference type="PROSITE" id="PS51257">
    <property type="entry name" value="PROKAR_LIPOPROTEIN"/>
    <property type="match status" value="1"/>
</dbReference>